<dbReference type="AlphaFoldDB" id="A0A109CXW1"/>
<comment type="caution">
    <text evidence="17">The sequence shown here is derived from an EMBL/GenBank/DDBJ whole genome shotgun (WGS) entry which is preliminary data.</text>
</comment>
<comment type="subcellular location">
    <subcellularLocation>
        <location evidence="3">Secreted</location>
    </subcellularLocation>
</comment>
<dbReference type="GO" id="GO:0006793">
    <property type="term" value="P:phosphorus metabolic process"/>
    <property type="evidence" value="ECO:0007669"/>
    <property type="project" value="UniProtKB-ARBA"/>
</dbReference>
<evidence type="ECO:0000259" key="13">
    <source>
        <dbReference type="PROSITE" id="PS50035"/>
    </source>
</evidence>
<dbReference type="Proteomes" id="UP000436692">
    <property type="component" value="Unassembled WGS sequence"/>
</dbReference>
<dbReference type="EMBL" id="WPHM01000014">
    <property type="protein sequence ID" value="MUZ60148.1"/>
    <property type="molecule type" value="Genomic_DNA"/>
</dbReference>
<sequence>MRYFEENNGLKVRAITGTRSILLAFDADRDTRNSLRGFSIRRSEYLKKPDGETVTSVKWLQSSKVFRTVEPKPKEKINGRFKIFRTDKHPIQKFFWSDYGAEPSTDYQYEIFPAYGPVGDLQLDKHRMIALKIRTEDEDDGKHGIWFNRGAIASQHYAREFGNIPPTEEEVLDLNNIKTRWLSRGLLEACLAYIKAPKKGEWLHACLYEFSYQPIIDAFDDALKRGVNVRIIYHATEANKKAIGTKLSGKDVLIERTRPTIPHNKFIVHSSKSDKPLALWTGSTNITMSGFLGQSNLGHLFRDPMLADRYKKYWDLLSKNPTGAPVRKETKTISPQPQEVVEPGSISPIFCARDDLAMLFWYGNRILDARDLAMFTVAFTVSPLLISALAQKRDCLRMLVMESRPPAELIAAFRKDGRDPMLTTSYGAVLGKKKIMITLPNGKKTTRTIDIKNFPLGEWFWREEHTRESGNIFFIHTKYLMIDPLSDDPLICTGSANFSANSLQNNDENMVLIRGNTRVADIYLTEFLRLHEHFYFRDAANSQAGKGKDAEGAFLEEIKDWTADDFLPGTYLNARREMFFRDAPGSWGEQAQARDPNESAVMAQQQALEDKRKAAEKRRAAKQS</sequence>
<evidence type="ECO:0000256" key="9">
    <source>
        <dbReference type="ARBA" id="ARBA00022963"/>
    </source>
</evidence>
<dbReference type="PANTHER" id="PTHR43856">
    <property type="entry name" value="CARDIOLIPIN HYDROLASE"/>
    <property type="match status" value="1"/>
</dbReference>
<dbReference type="OrthoDB" id="9789376at2"/>
<proteinExistence type="inferred from homology"/>
<dbReference type="Proteomes" id="UP000175993">
    <property type="component" value="Unassembled WGS sequence"/>
</dbReference>
<dbReference type="GO" id="GO:0016891">
    <property type="term" value="F:RNA endonuclease activity producing 5'-phosphomonoesters, hydrolytic mechanism"/>
    <property type="evidence" value="ECO:0007669"/>
    <property type="project" value="TreeGrafter"/>
</dbReference>
<accession>A0A109CXW1</accession>
<dbReference type="CDD" id="cd09172">
    <property type="entry name" value="PLDc_Nuc_like_unchar1_1"/>
    <property type="match status" value="1"/>
</dbReference>
<dbReference type="GO" id="GO:0016042">
    <property type="term" value="P:lipid catabolic process"/>
    <property type="evidence" value="ECO:0007669"/>
    <property type="project" value="UniProtKB-KW"/>
</dbReference>
<evidence type="ECO:0000256" key="12">
    <source>
        <dbReference type="SAM" id="MobiDB-lite"/>
    </source>
</evidence>
<name>A0A109CXW1_AGRVI</name>
<protein>
    <recommendedName>
        <fullName evidence="6">Phospholipase D</fullName>
        <ecNumber evidence="5">3.1.4.4</ecNumber>
    </recommendedName>
    <alternativeName>
        <fullName evidence="11">Choline phosphatase</fullName>
    </alternativeName>
</protein>
<comment type="catalytic activity">
    <reaction evidence="1">
        <text>a 1,2-diacyl-sn-glycero-3-phosphocholine + H2O = a 1,2-diacyl-sn-glycero-3-phosphate + choline + H(+)</text>
        <dbReference type="Rhea" id="RHEA:14445"/>
        <dbReference type="ChEBI" id="CHEBI:15354"/>
        <dbReference type="ChEBI" id="CHEBI:15377"/>
        <dbReference type="ChEBI" id="CHEBI:15378"/>
        <dbReference type="ChEBI" id="CHEBI:57643"/>
        <dbReference type="ChEBI" id="CHEBI:58608"/>
        <dbReference type="EC" id="3.1.4.4"/>
    </reaction>
</comment>
<dbReference type="Pfam" id="PF13091">
    <property type="entry name" value="PLDc_2"/>
    <property type="match status" value="2"/>
</dbReference>
<evidence type="ECO:0000256" key="4">
    <source>
        <dbReference type="ARBA" id="ARBA00008664"/>
    </source>
</evidence>
<evidence type="ECO:0000313" key="17">
    <source>
        <dbReference type="EMBL" id="MUZ60148.1"/>
    </source>
</evidence>
<keyword evidence="8" id="KW-0378">Hydrolase</keyword>
<dbReference type="GO" id="GO:0005576">
    <property type="term" value="C:extracellular region"/>
    <property type="evidence" value="ECO:0007669"/>
    <property type="project" value="UniProtKB-SubCell"/>
</dbReference>
<dbReference type="EMBL" id="MBEV02000011">
    <property type="protein sequence ID" value="MUP07040.1"/>
    <property type="molecule type" value="Genomic_DNA"/>
</dbReference>
<dbReference type="SUPFAM" id="SSF56024">
    <property type="entry name" value="Phospholipase D/nuclease"/>
    <property type="match status" value="2"/>
</dbReference>
<dbReference type="Gene3D" id="3.30.870.10">
    <property type="entry name" value="Endonuclease Chain A"/>
    <property type="match status" value="2"/>
</dbReference>
<evidence type="ECO:0000313" key="18">
    <source>
        <dbReference type="Proteomes" id="UP000175993"/>
    </source>
</evidence>
<feature type="region of interest" description="Disordered" evidence="12">
    <location>
        <begin position="585"/>
        <end position="624"/>
    </location>
</feature>
<gene>
    <name evidence="16" type="ORF">BBI04_019840</name>
    <name evidence="14" type="ORF">DXT89_21635</name>
    <name evidence="17" type="ORF">GOZ95_22210</name>
    <name evidence="15" type="ORF">IEI95_001375</name>
</gene>
<evidence type="ECO:0000313" key="19">
    <source>
        <dbReference type="Proteomes" id="UP000436692"/>
    </source>
</evidence>
<reference evidence="16 18" key="2">
    <citation type="submission" date="2019-11" db="EMBL/GenBank/DDBJ databases">
        <title>Whole-genome sequencing of Allorhizobium vitis.</title>
        <authorList>
            <person name="Gan H.M."/>
            <person name="Savka M.A."/>
        </authorList>
    </citation>
    <scope>NUCLEOTIDE SEQUENCE [LARGE SCALE GENOMIC DNA]</scope>
    <source>
        <strain evidence="16 18">AB4</strain>
    </source>
</reference>
<keyword evidence="7" id="KW-0964">Secreted</keyword>
<dbReference type="RefSeq" id="WP_060716555.1">
    <property type="nucleotide sequence ID" value="NZ_CP055267.1"/>
</dbReference>
<evidence type="ECO:0000313" key="20">
    <source>
        <dbReference type="Proteomes" id="UP000436911"/>
    </source>
</evidence>
<evidence type="ECO:0000313" key="16">
    <source>
        <dbReference type="EMBL" id="MUP07040.1"/>
    </source>
</evidence>
<dbReference type="EMBL" id="JACXXJ020000002">
    <property type="protein sequence ID" value="MBF2712913.1"/>
    <property type="molecule type" value="Genomic_DNA"/>
</dbReference>
<dbReference type="GO" id="GO:0004630">
    <property type="term" value="F:phospholipase D activity"/>
    <property type="evidence" value="ECO:0007669"/>
    <property type="project" value="UniProtKB-EC"/>
</dbReference>
<dbReference type="InterPro" id="IPR001736">
    <property type="entry name" value="PLipase_D/transphosphatidylase"/>
</dbReference>
<evidence type="ECO:0000256" key="3">
    <source>
        <dbReference type="ARBA" id="ARBA00004613"/>
    </source>
</evidence>
<reference evidence="17 19" key="3">
    <citation type="submission" date="2019-12" db="EMBL/GenBank/DDBJ databases">
        <title>Whole-genome sequencing of Allorhizobium vitis.</title>
        <authorList>
            <person name="Gan H.M."/>
            <person name="Szegedi E."/>
            <person name="Burr T."/>
            <person name="Savka M.A."/>
        </authorList>
    </citation>
    <scope>NUCLEOTIDE SEQUENCE [LARGE SCALE GENOMIC DNA]</scope>
    <source>
        <strain evidence="17 19">CG989</strain>
    </source>
</reference>
<keyword evidence="9" id="KW-0442">Lipid degradation</keyword>
<evidence type="ECO:0000256" key="6">
    <source>
        <dbReference type="ARBA" id="ARBA00018392"/>
    </source>
</evidence>
<geneLocation type="plasmid" evidence="15">
    <name>unnamed2</name>
</geneLocation>
<dbReference type="GeneID" id="60684686"/>
<evidence type="ECO:0000256" key="2">
    <source>
        <dbReference type="ARBA" id="ARBA00003145"/>
    </source>
</evidence>
<evidence type="ECO:0000256" key="5">
    <source>
        <dbReference type="ARBA" id="ARBA00012027"/>
    </source>
</evidence>
<dbReference type="InterPro" id="IPR051406">
    <property type="entry name" value="PLD_domain"/>
</dbReference>
<comment type="similarity">
    <text evidence="4">Belongs to the phospholipase D family.</text>
</comment>
<evidence type="ECO:0000256" key="8">
    <source>
        <dbReference type="ARBA" id="ARBA00022801"/>
    </source>
</evidence>
<evidence type="ECO:0000256" key="11">
    <source>
        <dbReference type="ARBA" id="ARBA00029594"/>
    </source>
</evidence>
<reference evidence="15" key="4">
    <citation type="submission" date="2020-11" db="EMBL/GenBank/DDBJ databases">
        <title>Agrobacterium vitis strain K377 genome.</title>
        <authorList>
            <person name="Xi H."/>
        </authorList>
    </citation>
    <scope>NUCLEOTIDE SEQUENCE</scope>
    <source>
        <strain evidence="15">K377</strain>
        <plasmid evidence="15">unnamed2</plasmid>
    </source>
</reference>
<evidence type="ECO:0000313" key="14">
    <source>
        <dbReference type="EMBL" id="KAA3522410.1"/>
    </source>
</evidence>
<dbReference type="Proteomes" id="UP000655037">
    <property type="component" value="Unassembled WGS sequence"/>
</dbReference>
<keyword evidence="15" id="KW-0614">Plasmid</keyword>
<comment type="function">
    <text evidence="2">Could be a virulence factor.</text>
</comment>
<dbReference type="PROSITE" id="PS50035">
    <property type="entry name" value="PLD"/>
    <property type="match status" value="1"/>
</dbReference>
<evidence type="ECO:0000313" key="15">
    <source>
        <dbReference type="EMBL" id="MBF2712913.1"/>
    </source>
</evidence>
<dbReference type="EMBL" id="QUSG01000018">
    <property type="protein sequence ID" value="KAA3522410.1"/>
    <property type="molecule type" value="Genomic_DNA"/>
</dbReference>
<feature type="domain" description="PLD phosphodiesterase" evidence="13">
    <location>
        <begin position="471"/>
        <end position="502"/>
    </location>
</feature>
<feature type="compositionally biased region" description="Basic residues" evidence="12">
    <location>
        <begin position="614"/>
        <end position="624"/>
    </location>
</feature>
<dbReference type="EC" id="3.1.4.4" evidence="5"/>
<evidence type="ECO:0000256" key="7">
    <source>
        <dbReference type="ARBA" id="ARBA00022525"/>
    </source>
</evidence>
<dbReference type="Proteomes" id="UP000436911">
    <property type="component" value="Unassembled WGS sequence"/>
</dbReference>
<evidence type="ECO:0000256" key="10">
    <source>
        <dbReference type="ARBA" id="ARBA00023098"/>
    </source>
</evidence>
<dbReference type="InterPro" id="IPR025202">
    <property type="entry name" value="PLD-like_dom"/>
</dbReference>
<reference evidence="14 20" key="1">
    <citation type="submission" date="2018-08" db="EMBL/GenBank/DDBJ databases">
        <title>Genome sequencing of Agrobacterium vitis strain ICMP 10754.</title>
        <authorList>
            <person name="Visnovsky S.B."/>
            <person name="Pitman A.R."/>
        </authorList>
    </citation>
    <scope>NUCLEOTIDE SEQUENCE [LARGE SCALE GENOMIC DNA]</scope>
    <source>
        <strain evidence="14 20">ICMP 10754</strain>
    </source>
</reference>
<keyword evidence="10" id="KW-0443">Lipid metabolism</keyword>
<evidence type="ECO:0000256" key="1">
    <source>
        <dbReference type="ARBA" id="ARBA00000798"/>
    </source>
</evidence>
<organism evidence="17 19">
    <name type="scientific">Agrobacterium vitis</name>
    <name type="common">Rhizobium vitis</name>
    <dbReference type="NCBI Taxonomy" id="373"/>
    <lineage>
        <taxon>Bacteria</taxon>
        <taxon>Pseudomonadati</taxon>
        <taxon>Pseudomonadota</taxon>
        <taxon>Alphaproteobacteria</taxon>
        <taxon>Hyphomicrobiales</taxon>
        <taxon>Rhizobiaceae</taxon>
        <taxon>Rhizobium/Agrobacterium group</taxon>
        <taxon>Agrobacterium</taxon>
    </lineage>
</organism>
<dbReference type="PANTHER" id="PTHR43856:SF1">
    <property type="entry name" value="MITOCHONDRIAL CARDIOLIPIN HYDROLASE"/>
    <property type="match status" value="1"/>
</dbReference>